<protein>
    <submittedName>
        <fullName evidence="3">Alba domain-containing protein</fullName>
    </submittedName>
</protein>
<evidence type="ECO:0000313" key="3">
    <source>
        <dbReference type="WBParaSite" id="SVE_0240800.1"/>
    </source>
</evidence>
<proteinExistence type="predicted"/>
<keyword evidence="2" id="KW-1185">Reference proteome</keyword>
<evidence type="ECO:0000259" key="1">
    <source>
        <dbReference type="Pfam" id="PF01918"/>
    </source>
</evidence>
<dbReference type="SUPFAM" id="SSF82704">
    <property type="entry name" value="AlbA-like"/>
    <property type="match status" value="1"/>
</dbReference>
<dbReference type="InterPro" id="IPR002775">
    <property type="entry name" value="DNA/RNA-bd_Alba-like"/>
</dbReference>
<reference evidence="3" key="2">
    <citation type="submission" date="2015-08" db="UniProtKB">
        <authorList>
            <consortium name="WormBaseParasite"/>
        </authorList>
    </citation>
    <scope>IDENTIFICATION</scope>
</reference>
<sequence>MDVEGYDIYRRETPKTSITEGKVIYINKKSNLMYLIDKCIKSLERTSDSVLFFALGSQINKACLVLGELQQRYGLTLDFDIFTKTEKMIDDLIPYADDEDIETRERLKSAMVFRVYRREDFINK</sequence>
<dbReference type="WBParaSite" id="SVE_0240800.1">
    <property type="protein sequence ID" value="SVE_0240800.1"/>
    <property type="gene ID" value="SVE_0240800"/>
</dbReference>
<evidence type="ECO:0000313" key="2">
    <source>
        <dbReference type="Proteomes" id="UP000035680"/>
    </source>
</evidence>
<reference evidence="2" key="1">
    <citation type="submission" date="2014-07" db="EMBL/GenBank/DDBJ databases">
        <authorList>
            <person name="Martin A.A"/>
            <person name="De Silva N."/>
        </authorList>
    </citation>
    <scope>NUCLEOTIDE SEQUENCE</scope>
</reference>
<organism evidence="2 3">
    <name type="scientific">Strongyloides venezuelensis</name>
    <name type="common">Threadworm</name>
    <dbReference type="NCBI Taxonomy" id="75913"/>
    <lineage>
        <taxon>Eukaryota</taxon>
        <taxon>Metazoa</taxon>
        <taxon>Ecdysozoa</taxon>
        <taxon>Nematoda</taxon>
        <taxon>Chromadorea</taxon>
        <taxon>Rhabditida</taxon>
        <taxon>Tylenchina</taxon>
        <taxon>Panagrolaimomorpha</taxon>
        <taxon>Strongyloidoidea</taxon>
        <taxon>Strongyloididae</taxon>
        <taxon>Strongyloides</taxon>
    </lineage>
</organism>
<accession>A0A0K0F0U1</accession>
<dbReference type="Pfam" id="PF01918">
    <property type="entry name" value="Alba"/>
    <property type="match status" value="1"/>
</dbReference>
<dbReference type="Proteomes" id="UP000035680">
    <property type="component" value="Unassembled WGS sequence"/>
</dbReference>
<feature type="domain" description="DNA/RNA-binding protein Alba-like" evidence="1">
    <location>
        <begin position="22"/>
        <end position="66"/>
    </location>
</feature>
<dbReference type="STRING" id="75913.A0A0K0F0U1"/>
<dbReference type="GO" id="GO:0003676">
    <property type="term" value="F:nucleic acid binding"/>
    <property type="evidence" value="ECO:0007669"/>
    <property type="project" value="InterPro"/>
</dbReference>
<dbReference type="Gene3D" id="3.30.110.20">
    <property type="entry name" value="Alba-like domain"/>
    <property type="match status" value="1"/>
</dbReference>
<name>A0A0K0F0U1_STRVS</name>
<dbReference type="InterPro" id="IPR036882">
    <property type="entry name" value="Alba-like_dom_sf"/>
</dbReference>
<dbReference type="AlphaFoldDB" id="A0A0K0F0U1"/>